<evidence type="ECO:0000256" key="1">
    <source>
        <dbReference type="SAM" id="MobiDB-lite"/>
    </source>
</evidence>
<gene>
    <name evidence="3" type="ORF">BXP70_16090</name>
</gene>
<sequence length="508" mass="54907">MQKHRYALALSSMLVAASATAQVTPPPAGGQAPPPAPPTAPPPTPAPTQAVPYGAGMKVNISPDGSKYLRFISWHQVYTRYTENNSGTLRAPGKPQHGQVDFGLRRSRLVILAQLNPRFLLYTHLGINNQNAVSGGAPGEATGPGKKPQFFIHEAVTEYKVNKYLSLGAGLHYYNGISRLSSASTVNILPMDLPLTNFPTIDALDQFARWMGVYAKGRIDKFDYRVSVSDPFLTNVSGTPLTLGATAGTTNTGTNIAQFNPQDTKHVYQGYFSYNFFEPEANVLPYQVGTYLGTKKVLSVGAGFMYNKDGTYSRPTSSAVTVPLATGADPFVAVATQKHDIKLFGVDAFYDVPLNKDAGTALTLYGVYYNFDFGPNYVRYIGAENPGYGSAIPASVNPSGNLLRGNAIPTAGTGSSEYVQVGFLLPKNTLGPKALVQPYVTYLRGSYEGLRQSNGDRQTAKTVDAGVNLLLDGHNAKVTLNYRSRPDFTNVNDVNYRPEITLQTQVYL</sequence>
<reference evidence="3 4" key="1">
    <citation type="submission" date="2017-01" db="EMBL/GenBank/DDBJ databases">
        <title>A new Hymenobacter.</title>
        <authorList>
            <person name="Liang Y."/>
            <person name="Feng F."/>
        </authorList>
    </citation>
    <scope>NUCLEOTIDE SEQUENCE [LARGE SCALE GENOMIC DNA]</scope>
    <source>
        <strain evidence="3">MIMBbqt21</strain>
    </source>
</reference>
<dbReference type="EMBL" id="MTSE01000008">
    <property type="protein sequence ID" value="OUJ72834.1"/>
    <property type="molecule type" value="Genomic_DNA"/>
</dbReference>
<keyword evidence="4" id="KW-1185">Reference proteome</keyword>
<name>A0A243WCR3_9BACT</name>
<dbReference type="AlphaFoldDB" id="A0A243WCR3"/>
<organism evidence="3 4">
    <name type="scientific">Hymenobacter crusticola</name>
    <dbReference type="NCBI Taxonomy" id="1770526"/>
    <lineage>
        <taxon>Bacteria</taxon>
        <taxon>Pseudomonadati</taxon>
        <taxon>Bacteroidota</taxon>
        <taxon>Cytophagia</taxon>
        <taxon>Cytophagales</taxon>
        <taxon>Hymenobacteraceae</taxon>
        <taxon>Hymenobacter</taxon>
    </lineage>
</organism>
<comment type="caution">
    <text evidence="3">The sequence shown here is derived from an EMBL/GenBank/DDBJ whole genome shotgun (WGS) entry which is preliminary data.</text>
</comment>
<feature type="signal peptide" evidence="2">
    <location>
        <begin position="1"/>
        <end position="21"/>
    </location>
</feature>
<dbReference type="RefSeq" id="WP_086595115.1">
    <property type="nucleotide sequence ID" value="NZ_MTSE01000008.1"/>
</dbReference>
<accession>A0A243WCR3</accession>
<protein>
    <recommendedName>
        <fullName evidence="5">Porin</fullName>
    </recommendedName>
</protein>
<keyword evidence="2" id="KW-0732">Signal</keyword>
<feature type="chain" id="PRO_5012196421" description="Porin" evidence="2">
    <location>
        <begin position="22"/>
        <end position="508"/>
    </location>
</feature>
<evidence type="ECO:0000313" key="3">
    <source>
        <dbReference type="EMBL" id="OUJ72834.1"/>
    </source>
</evidence>
<dbReference type="Proteomes" id="UP000194873">
    <property type="component" value="Unassembled WGS sequence"/>
</dbReference>
<evidence type="ECO:0000313" key="4">
    <source>
        <dbReference type="Proteomes" id="UP000194873"/>
    </source>
</evidence>
<proteinExistence type="predicted"/>
<feature type="region of interest" description="Disordered" evidence="1">
    <location>
        <begin position="21"/>
        <end position="49"/>
    </location>
</feature>
<evidence type="ECO:0008006" key="5">
    <source>
        <dbReference type="Google" id="ProtNLM"/>
    </source>
</evidence>
<dbReference type="OrthoDB" id="9771991at2"/>
<evidence type="ECO:0000256" key="2">
    <source>
        <dbReference type="SAM" id="SignalP"/>
    </source>
</evidence>
<feature type="compositionally biased region" description="Pro residues" evidence="1">
    <location>
        <begin position="24"/>
        <end position="46"/>
    </location>
</feature>